<dbReference type="AlphaFoldDB" id="A0A8J7SAS4"/>
<evidence type="ECO:0000259" key="8">
    <source>
        <dbReference type="Pfam" id="PF00370"/>
    </source>
</evidence>
<sequence>MTDAAAIVAIDQGTTSTRALRLEADGRAHVVHAVEHAQSYPRPGWVEHDPEELIRNIRACLEAAAANPADPGVAAIAIANQGESCLAWDAETKEALSQVIVWQDDRTHADVARLKAEGAEAEVLARAGLPLDSYFSASKLAWLLRTLPQARELLERGRLRLGTTDAFFLDRLTGRAATDVTTASRTSLLDIERGAWDPTLCRLFGVPMEALPPVVPTTGDFGAVEVAGRAVPVLAGVVDQQAALHGHGCRARGDAKITFGTGAFALMVTGTEPLRAPDLGLLPTIAWKKGTAPADYAVDGAVYSAAAAVNWARGLGLFRTYDQINGFEHAPAIDRGLAFVPALSGLACPHWSRGARGTWLGLGLDSGAADMMQALLEGVALRAAEVVAAMETLSPIAGAVSIDGGLAANPYFRQFLADTLGREVTIPAGGELTGLGAAQLAAEAAGLPIAHGTAAECIAPRADGAAWRARFAEAIALSRRWADTLPEEETDR</sequence>
<dbReference type="InterPro" id="IPR018485">
    <property type="entry name" value="FGGY_C"/>
</dbReference>
<gene>
    <name evidence="10" type="ORF">KAJ83_16420</name>
</gene>
<evidence type="ECO:0000256" key="5">
    <source>
        <dbReference type="ARBA" id="ARBA00022840"/>
    </source>
</evidence>
<feature type="domain" description="Carbohydrate kinase FGGY N-terminal" evidence="8">
    <location>
        <begin position="7"/>
        <end position="246"/>
    </location>
</feature>
<evidence type="ECO:0000256" key="1">
    <source>
        <dbReference type="ARBA" id="ARBA00009156"/>
    </source>
</evidence>
<reference evidence="10" key="1">
    <citation type="submission" date="2021-04" db="EMBL/GenBank/DDBJ databases">
        <authorList>
            <person name="Zhang D.-C."/>
        </authorList>
    </citation>
    <scope>NUCLEOTIDE SEQUENCE</scope>
    <source>
        <strain evidence="10">CGMCC 1.15697</strain>
    </source>
</reference>
<dbReference type="EMBL" id="JAGMWN010000009">
    <property type="protein sequence ID" value="MBP5858607.1"/>
    <property type="molecule type" value="Genomic_DNA"/>
</dbReference>
<evidence type="ECO:0000313" key="10">
    <source>
        <dbReference type="EMBL" id="MBP5858607.1"/>
    </source>
</evidence>
<dbReference type="InterPro" id="IPR043129">
    <property type="entry name" value="ATPase_NBD"/>
</dbReference>
<keyword evidence="3" id="KW-0547">Nucleotide-binding</keyword>
<proteinExistence type="inferred from homology"/>
<comment type="similarity">
    <text evidence="1 7">Belongs to the FGGY kinase family.</text>
</comment>
<dbReference type="PIRSF" id="PIRSF000538">
    <property type="entry name" value="GlpK"/>
    <property type="match status" value="1"/>
</dbReference>
<dbReference type="Gene3D" id="3.30.420.40">
    <property type="match status" value="2"/>
</dbReference>
<dbReference type="SUPFAM" id="SSF53067">
    <property type="entry name" value="Actin-like ATPase domain"/>
    <property type="match status" value="2"/>
</dbReference>
<protein>
    <recommendedName>
        <fullName evidence="6">ATP:glycerol 3-phosphotransferase</fullName>
    </recommendedName>
</protein>
<dbReference type="InterPro" id="IPR018483">
    <property type="entry name" value="Carb_kinase_FGGY_CS"/>
</dbReference>
<evidence type="ECO:0000256" key="4">
    <source>
        <dbReference type="ARBA" id="ARBA00022777"/>
    </source>
</evidence>
<keyword evidence="4 7" id="KW-0418">Kinase</keyword>
<dbReference type="PANTHER" id="PTHR10196:SF69">
    <property type="entry name" value="GLYCEROL KINASE"/>
    <property type="match status" value="1"/>
</dbReference>
<dbReference type="PROSITE" id="PS00445">
    <property type="entry name" value="FGGY_KINASES_2"/>
    <property type="match status" value="1"/>
</dbReference>
<dbReference type="InterPro" id="IPR000577">
    <property type="entry name" value="Carb_kinase_FGGY"/>
</dbReference>
<organism evidence="10 11">
    <name type="scientific">Marivibrio halodurans</name>
    <dbReference type="NCBI Taxonomy" id="2039722"/>
    <lineage>
        <taxon>Bacteria</taxon>
        <taxon>Pseudomonadati</taxon>
        <taxon>Pseudomonadota</taxon>
        <taxon>Alphaproteobacteria</taxon>
        <taxon>Rhodospirillales</taxon>
        <taxon>Rhodospirillaceae</taxon>
        <taxon>Marivibrio</taxon>
    </lineage>
</organism>
<evidence type="ECO:0000256" key="2">
    <source>
        <dbReference type="ARBA" id="ARBA00022679"/>
    </source>
</evidence>
<dbReference type="Proteomes" id="UP000672602">
    <property type="component" value="Unassembled WGS sequence"/>
</dbReference>
<feature type="domain" description="Carbohydrate kinase FGGY C-terminal" evidence="9">
    <location>
        <begin position="255"/>
        <end position="444"/>
    </location>
</feature>
<accession>A0A8J7SAS4</accession>
<keyword evidence="5" id="KW-0067">ATP-binding</keyword>
<dbReference type="Pfam" id="PF00370">
    <property type="entry name" value="FGGY_N"/>
    <property type="match status" value="1"/>
</dbReference>
<comment type="caution">
    <text evidence="10">The sequence shown here is derived from an EMBL/GenBank/DDBJ whole genome shotgun (WGS) entry which is preliminary data.</text>
</comment>
<dbReference type="GO" id="GO:0004370">
    <property type="term" value="F:glycerol kinase activity"/>
    <property type="evidence" value="ECO:0007669"/>
    <property type="project" value="TreeGrafter"/>
</dbReference>
<evidence type="ECO:0000313" key="11">
    <source>
        <dbReference type="Proteomes" id="UP000672602"/>
    </source>
</evidence>
<evidence type="ECO:0000259" key="9">
    <source>
        <dbReference type="Pfam" id="PF02782"/>
    </source>
</evidence>
<name>A0A8J7SAS4_9PROT</name>
<dbReference type="Pfam" id="PF02782">
    <property type="entry name" value="FGGY_C"/>
    <property type="match status" value="1"/>
</dbReference>
<dbReference type="GO" id="GO:0019563">
    <property type="term" value="P:glycerol catabolic process"/>
    <property type="evidence" value="ECO:0007669"/>
    <property type="project" value="TreeGrafter"/>
</dbReference>
<keyword evidence="2 7" id="KW-0808">Transferase</keyword>
<dbReference type="InterPro" id="IPR018484">
    <property type="entry name" value="FGGY_N"/>
</dbReference>
<dbReference type="GO" id="GO:0005829">
    <property type="term" value="C:cytosol"/>
    <property type="evidence" value="ECO:0007669"/>
    <property type="project" value="TreeGrafter"/>
</dbReference>
<dbReference type="GO" id="GO:0005524">
    <property type="term" value="F:ATP binding"/>
    <property type="evidence" value="ECO:0007669"/>
    <property type="project" value="UniProtKB-KW"/>
</dbReference>
<evidence type="ECO:0000256" key="7">
    <source>
        <dbReference type="RuleBase" id="RU003733"/>
    </source>
</evidence>
<keyword evidence="11" id="KW-1185">Reference proteome</keyword>
<dbReference type="PANTHER" id="PTHR10196">
    <property type="entry name" value="SUGAR KINASE"/>
    <property type="match status" value="1"/>
</dbReference>
<dbReference type="RefSeq" id="WP_210683197.1">
    <property type="nucleotide sequence ID" value="NZ_JAGMWN010000009.1"/>
</dbReference>
<evidence type="ECO:0000256" key="3">
    <source>
        <dbReference type="ARBA" id="ARBA00022741"/>
    </source>
</evidence>
<evidence type="ECO:0000256" key="6">
    <source>
        <dbReference type="ARBA" id="ARBA00043149"/>
    </source>
</evidence>